<evidence type="ECO:0008006" key="3">
    <source>
        <dbReference type="Google" id="ProtNLM"/>
    </source>
</evidence>
<name>A0A4Y2PR30_ARAVE</name>
<reference evidence="1 2" key="1">
    <citation type="journal article" date="2019" name="Sci. Rep.">
        <title>Orb-weaving spider Araneus ventricosus genome elucidates the spidroin gene catalogue.</title>
        <authorList>
            <person name="Kono N."/>
            <person name="Nakamura H."/>
            <person name="Ohtoshi R."/>
            <person name="Moran D.A.P."/>
            <person name="Shinohara A."/>
            <person name="Yoshida Y."/>
            <person name="Fujiwara M."/>
            <person name="Mori M."/>
            <person name="Tomita M."/>
            <person name="Arakawa K."/>
        </authorList>
    </citation>
    <scope>NUCLEOTIDE SEQUENCE [LARGE SCALE GENOMIC DNA]</scope>
</reference>
<evidence type="ECO:0000313" key="1">
    <source>
        <dbReference type="EMBL" id="GBN54355.1"/>
    </source>
</evidence>
<evidence type="ECO:0000313" key="2">
    <source>
        <dbReference type="Proteomes" id="UP000499080"/>
    </source>
</evidence>
<accession>A0A4Y2PR30</accession>
<proteinExistence type="predicted"/>
<sequence length="115" mass="13482">MLRPLISYACPVWLAAAKKCTLSLESVQNNTVRRITRMPWFIRNENIRWDLDLATIREYYKKIAKTFYHKTDASTNRVFHLTTHVVIRIEEDPEQLYIAKLPLALPPPSAFPRPT</sequence>
<comment type="caution">
    <text evidence="1">The sequence shown here is derived from an EMBL/GenBank/DDBJ whole genome shotgun (WGS) entry which is preliminary data.</text>
</comment>
<protein>
    <recommendedName>
        <fullName evidence="3">RNA-directed DNA polymerase from mobile element jockey</fullName>
    </recommendedName>
</protein>
<dbReference type="EMBL" id="BGPR01012070">
    <property type="protein sequence ID" value="GBN54355.1"/>
    <property type="molecule type" value="Genomic_DNA"/>
</dbReference>
<gene>
    <name evidence="1" type="ORF">AVEN_88815_1</name>
</gene>
<keyword evidence="2" id="KW-1185">Reference proteome</keyword>
<organism evidence="1 2">
    <name type="scientific">Araneus ventricosus</name>
    <name type="common">Orbweaver spider</name>
    <name type="synonym">Epeira ventricosa</name>
    <dbReference type="NCBI Taxonomy" id="182803"/>
    <lineage>
        <taxon>Eukaryota</taxon>
        <taxon>Metazoa</taxon>
        <taxon>Ecdysozoa</taxon>
        <taxon>Arthropoda</taxon>
        <taxon>Chelicerata</taxon>
        <taxon>Arachnida</taxon>
        <taxon>Araneae</taxon>
        <taxon>Araneomorphae</taxon>
        <taxon>Entelegynae</taxon>
        <taxon>Araneoidea</taxon>
        <taxon>Araneidae</taxon>
        <taxon>Araneus</taxon>
    </lineage>
</organism>
<dbReference type="AlphaFoldDB" id="A0A4Y2PR30"/>
<dbReference type="Proteomes" id="UP000499080">
    <property type="component" value="Unassembled WGS sequence"/>
</dbReference>
<dbReference type="OrthoDB" id="1661759at2759"/>